<comment type="caution">
    <text evidence="1">The sequence shown here is derived from an EMBL/GenBank/DDBJ whole genome shotgun (WGS) entry which is preliminary data.</text>
</comment>
<feature type="non-terminal residue" evidence="1">
    <location>
        <position position="92"/>
    </location>
</feature>
<accession>A0A9D4I4B2</accession>
<sequence length="92" mass="10658">HLTDARDLRDLPEVAPNTGVLLSALCIEDGILRPECLEDVSTLSIRKFLDKVLEEIRDNQRYGDIRRELNVNKDDVMPSDEVIAEKRFYSNW</sequence>
<organism evidence="1 2">
    <name type="scientific">Dreissena polymorpha</name>
    <name type="common">Zebra mussel</name>
    <name type="synonym">Mytilus polymorpha</name>
    <dbReference type="NCBI Taxonomy" id="45954"/>
    <lineage>
        <taxon>Eukaryota</taxon>
        <taxon>Metazoa</taxon>
        <taxon>Spiralia</taxon>
        <taxon>Lophotrochozoa</taxon>
        <taxon>Mollusca</taxon>
        <taxon>Bivalvia</taxon>
        <taxon>Autobranchia</taxon>
        <taxon>Heteroconchia</taxon>
        <taxon>Euheterodonta</taxon>
        <taxon>Imparidentia</taxon>
        <taxon>Neoheterodontei</taxon>
        <taxon>Myida</taxon>
        <taxon>Dreissenoidea</taxon>
        <taxon>Dreissenidae</taxon>
        <taxon>Dreissena</taxon>
    </lineage>
</organism>
<evidence type="ECO:0000313" key="2">
    <source>
        <dbReference type="Proteomes" id="UP000828390"/>
    </source>
</evidence>
<reference evidence="1" key="2">
    <citation type="submission" date="2020-11" db="EMBL/GenBank/DDBJ databases">
        <authorList>
            <person name="McCartney M.A."/>
            <person name="Auch B."/>
            <person name="Kono T."/>
            <person name="Mallez S."/>
            <person name="Becker A."/>
            <person name="Gohl D.M."/>
            <person name="Silverstein K.A.T."/>
            <person name="Koren S."/>
            <person name="Bechman K.B."/>
            <person name="Herman A."/>
            <person name="Abrahante J.E."/>
            <person name="Garbe J."/>
        </authorList>
    </citation>
    <scope>NUCLEOTIDE SEQUENCE</scope>
    <source>
        <strain evidence="1">Duluth1</strain>
        <tissue evidence="1">Whole animal</tissue>
    </source>
</reference>
<name>A0A9D4I4B2_DREPO</name>
<dbReference type="AlphaFoldDB" id="A0A9D4I4B2"/>
<protein>
    <submittedName>
        <fullName evidence="1">Uncharacterized protein</fullName>
    </submittedName>
</protein>
<dbReference type="EMBL" id="JAIWYP010000010">
    <property type="protein sequence ID" value="KAH3746933.1"/>
    <property type="molecule type" value="Genomic_DNA"/>
</dbReference>
<reference evidence="1" key="1">
    <citation type="journal article" date="2019" name="bioRxiv">
        <title>The Genome of the Zebra Mussel, Dreissena polymorpha: A Resource for Invasive Species Research.</title>
        <authorList>
            <person name="McCartney M.A."/>
            <person name="Auch B."/>
            <person name="Kono T."/>
            <person name="Mallez S."/>
            <person name="Zhang Y."/>
            <person name="Obille A."/>
            <person name="Becker A."/>
            <person name="Abrahante J.E."/>
            <person name="Garbe J."/>
            <person name="Badalamenti J.P."/>
            <person name="Herman A."/>
            <person name="Mangelson H."/>
            <person name="Liachko I."/>
            <person name="Sullivan S."/>
            <person name="Sone E.D."/>
            <person name="Koren S."/>
            <person name="Silverstein K.A.T."/>
            <person name="Beckman K.B."/>
            <person name="Gohl D.M."/>
        </authorList>
    </citation>
    <scope>NUCLEOTIDE SEQUENCE</scope>
    <source>
        <strain evidence="1">Duluth1</strain>
        <tissue evidence="1">Whole animal</tissue>
    </source>
</reference>
<proteinExistence type="predicted"/>
<dbReference type="Proteomes" id="UP000828390">
    <property type="component" value="Unassembled WGS sequence"/>
</dbReference>
<gene>
    <name evidence="1" type="ORF">DPMN_181351</name>
</gene>
<keyword evidence="2" id="KW-1185">Reference proteome</keyword>
<evidence type="ECO:0000313" key="1">
    <source>
        <dbReference type="EMBL" id="KAH3746933.1"/>
    </source>
</evidence>